<dbReference type="InterPro" id="IPR011047">
    <property type="entry name" value="Quinoprotein_ADH-like_sf"/>
</dbReference>
<dbReference type="EMBL" id="JBDIZK010000011">
    <property type="protein sequence ID" value="MEN3748955.1"/>
    <property type="molecule type" value="Genomic_DNA"/>
</dbReference>
<sequence length="532" mass="54875">MARAHSFAFLGVATILGACGGSGGGTGSGGGNTGGTPTPTISTLPVTLSASSTNYSLAEGGTRGPISFTASYTGTPSGTVVPDVQISGGRVALTSAVASGASYAVQLAAAEFQPAGQTANTVTFRLCTDAACGTVYPGSTQTFTVNLTVQLKDWSTFQRDAAHTGYVPVKYDAGKFPAAATWQVSTGTSRPSAVAARAGSVFANFYAEPTSNRVETRSIAADTGAIRWRYDLGRSHDMSAPSYANGRVVSAVMDSSSGSVPMPVIDANDGRVLRVLSYASQFAQAGAPVPAGDDLFHQAGYYGNVVYAYNTATGISTWSSNAGNGIGIVQQGESLGVDDRYVYFYSGGALNIFNRADGTVYRSIPDPFFSHAGLSYYGSYYGAPILDGKGNIFTFSDNRGSTQPSAIIAFALDQTRFVWRTSGTYVGHPALRGGKLYAPRSNSTIIDVIDTATGSVTASIDVGATKAKLTSNVIATESHLFVGSERETYAIDLLAGGNPVVWTAATGGALALSPDNLLIVTGSTGMTAYRLN</sequence>
<comment type="caution">
    <text evidence="2">The sequence shown here is derived from an EMBL/GenBank/DDBJ whole genome shotgun (WGS) entry which is preliminary data.</text>
</comment>
<evidence type="ECO:0000313" key="3">
    <source>
        <dbReference type="Proteomes" id="UP001427805"/>
    </source>
</evidence>
<proteinExistence type="predicted"/>
<dbReference type="SUPFAM" id="SSF50998">
    <property type="entry name" value="Quinoprotein alcohol dehydrogenase-like"/>
    <property type="match status" value="1"/>
</dbReference>
<dbReference type="Proteomes" id="UP001427805">
    <property type="component" value="Unassembled WGS sequence"/>
</dbReference>
<feature type="domain" description="Pyrrolo-quinoline quinone repeat" evidence="1">
    <location>
        <begin position="217"/>
        <end position="456"/>
    </location>
</feature>
<accession>A0ABV0BBK6</accession>
<dbReference type="InterPro" id="IPR002372">
    <property type="entry name" value="PQQ_rpt_dom"/>
</dbReference>
<reference evidence="2 3" key="1">
    <citation type="submission" date="2024-05" db="EMBL/GenBank/DDBJ databases">
        <title>Sphingomonas sp. HF-S3 16S ribosomal RNA gene Genome sequencing and assembly.</title>
        <authorList>
            <person name="Lee H."/>
        </authorList>
    </citation>
    <scope>NUCLEOTIDE SEQUENCE [LARGE SCALE GENOMIC DNA]</scope>
    <source>
        <strain evidence="2 3">HF-S3</strain>
    </source>
</reference>
<protein>
    <submittedName>
        <fullName evidence="2">PQQ-binding-like beta-propeller repeat protein</fullName>
    </submittedName>
</protein>
<dbReference type="InterPro" id="IPR015943">
    <property type="entry name" value="WD40/YVTN_repeat-like_dom_sf"/>
</dbReference>
<keyword evidence="3" id="KW-1185">Reference proteome</keyword>
<dbReference type="PANTHER" id="PTHR34512">
    <property type="entry name" value="CELL SURFACE PROTEIN"/>
    <property type="match status" value="1"/>
</dbReference>
<evidence type="ECO:0000259" key="1">
    <source>
        <dbReference type="Pfam" id="PF13360"/>
    </source>
</evidence>
<dbReference type="PANTHER" id="PTHR34512:SF30">
    <property type="entry name" value="OUTER MEMBRANE PROTEIN ASSEMBLY FACTOR BAMB"/>
    <property type="match status" value="1"/>
</dbReference>
<dbReference type="Pfam" id="PF13360">
    <property type="entry name" value="PQQ_2"/>
    <property type="match status" value="1"/>
</dbReference>
<dbReference type="PROSITE" id="PS51257">
    <property type="entry name" value="PROKAR_LIPOPROTEIN"/>
    <property type="match status" value="1"/>
</dbReference>
<organism evidence="2 3">
    <name type="scientific">Sphingomonas rustica</name>
    <dbReference type="NCBI Taxonomy" id="3103142"/>
    <lineage>
        <taxon>Bacteria</taxon>
        <taxon>Pseudomonadati</taxon>
        <taxon>Pseudomonadota</taxon>
        <taxon>Alphaproteobacteria</taxon>
        <taxon>Sphingomonadales</taxon>
        <taxon>Sphingomonadaceae</taxon>
        <taxon>Sphingomonas</taxon>
    </lineage>
</organism>
<name>A0ABV0BBK6_9SPHN</name>
<evidence type="ECO:0000313" key="2">
    <source>
        <dbReference type="EMBL" id="MEN3748955.1"/>
    </source>
</evidence>
<dbReference type="Gene3D" id="2.130.10.10">
    <property type="entry name" value="YVTN repeat-like/Quinoprotein amine dehydrogenase"/>
    <property type="match status" value="1"/>
</dbReference>
<gene>
    <name evidence="2" type="ORF">TPR58_17400</name>
</gene>